<name>A0A0A9GBB5_ARUDO</name>
<reference evidence="1" key="1">
    <citation type="submission" date="2014-09" db="EMBL/GenBank/DDBJ databases">
        <authorList>
            <person name="Magalhaes I.L.F."/>
            <person name="Oliveira U."/>
            <person name="Santos F.R."/>
            <person name="Vidigal T.H.D.A."/>
            <person name="Brescovit A.D."/>
            <person name="Santos A.J."/>
        </authorList>
    </citation>
    <scope>NUCLEOTIDE SEQUENCE</scope>
    <source>
        <tissue evidence="1">Shoot tissue taken approximately 20 cm above the soil surface</tissue>
    </source>
</reference>
<dbReference type="EMBL" id="GBRH01179928">
    <property type="protein sequence ID" value="JAE17968.1"/>
    <property type="molecule type" value="Transcribed_RNA"/>
</dbReference>
<evidence type="ECO:0000313" key="1">
    <source>
        <dbReference type="EMBL" id="JAE17968.1"/>
    </source>
</evidence>
<accession>A0A0A9GBB5</accession>
<organism evidence="1">
    <name type="scientific">Arundo donax</name>
    <name type="common">Giant reed</name>
    <name type="synonym">Donax arundinaceus</name>
    <dbReference type="NCBI Taxonomy" id="35708"/>
    <lineage>
        <taxon>Eukaryota</taxon>
        <taxon>Viridiplantae</taxon>
        <taxon>Streptophyta</taxon>
        <taxon>Embryophyta</taxon>
        <taxon>Tracheophyta</taxon>
        <taxon>Spermatophyta</taxon>
        <taxon>Magnoliopsida</taxon>
        <taxon>Liliopsida</taxon>
        <taxon>Poales</taxon>
        <taxon>Poaceae</taxon>
        <taxon>PACMAD clade</taxon>
        <taxon>Arundinoideae</taxon>
        <taxon>Arundineae</taxon>
        <taxon>Arundo</taxon>
    </lineage>
</organism>
<sequence>MPVCSQGTLVTPQFTIPMYLMFQSSIQLLSVDQLTDRDYHIGFDSSSCFVQDCQTRTIVETSRRRTYHQGLYILDHLHLPSTTSVA</sequence>
<reference evidence="1" key="2">
    <citation type="journal article" date="2015" name="Data Brief">
        <title>Shoot transcriptome of the giant reed, Arundo donax.</title>
        <authorList>
            <person name="Barrero R.A."/>
            <person name="Guerrero F.D."/>
            <person name="Moolhuijzen P."/>
            <person name="Goolsby J.A."/>
            <person name="Tidwell J."/>
            <person name="Bellgard S.E."/>
            <person name="Bellgard M.I."/>
        </authorList>
    </citation>
    <scope>NUCLEOTIDE SEQUENCE</scope>
    <source>
        <tissue evidence="1">Shoot tissue taken approximately 20 cm above the soil surface</tissue>
    </source>
</reference>
<protein>
    <submittedName>
        <fullName evidence="1">Uncharacterized protein</fullName>
    </submittedName>
</protein>
<dbReference type="AlphaFoldDB" id="A0A0A9GBB5"/>
<proteinExistence type="predicted"/>